<reference evidence="4" key="1">
    <citation type="journal article" date="2019" name="Int. J. Syst. Evol. Microbiol.">
        <title>The Global Catalogue of Microorganisms (GCM) 10K type strain sequencing project: providing services to taxonomists for standard genome sequencing and annotation.</title>
        <authorList>
            <consortium name="The Broad Institute Genomics Platform"/>
            <consortium name="The Broad Institute Genome Sequencing Center for Infectious Disease"/>
            <person name="Wu L."/>
            <person name="Ma J."/>
        </authorList>
    </citation>
    <scope>NUCLEOTIDE SEQUENCE [LARGE SCALE GENOMIC DNA]</scope>
    <source>
        <strain evidence="4">CGMCC 4.7676</strain>
    </source>
</reference>
<keyword evidence="2" id="KW-0408">Iron</keyword>
<dbReference type="EC" id="1.14.-.-" evidence="3"/>
<dbReference type="GO" id="GO:0016491">
    <property type="term" value="F:oxidoreductase activity"/>
    <property type="evidence" value="ECO:0007669"/>
    <property type="project" value="UniProtKB-KW"/>
</dbReference>
<accession>A0ABV7P379</accession>
<protein>
    <submittedName>
        <fullName evidence="3">Cytochrome P450</fullName>
        <ecNumber evidence="3">1.14.-.-</ecNumber>
    </submittedName>
</protein>
<dbReference type="Proteomes" id="UP001595645">
    <property type="component" value="Unassembled WGS sequence"/>
</dbReference>
<keyword evidence="2" id="KW-0479">Metal-binding</keyword>
<dbReference type="EMBL" id="JBHRWK010000038">
    <property type="protein sequence ID" value="MFC3452673.1"/>
    <property type="molecule type" value="Genomic_DNA"/>
</dbReference>
<dbReference type="InterPro" id="IPR017972">
    <property type="entry name" value="Cyt_P450_CS"/>
</dbReference>
<dbReference type="PANTHER" id="PTHR46696">
    <property type="entry name" value="P450, PUTATIVE (EUROFUNG)-RELATED"/>
    <property type="match status" value="1"/>
</dbReference>
<dbReference type="SUPFAM" id="SSF48264">
    <property type="entry name" value="Cytochrome P450"/>
    <property type="match status" value="1"/>
</dbReference>
<comment type="caution">
    <text evidence="3">The sequence shown here is derived from an EMBL/GenBank/DDBJ whole genome shotgun (WGS) entry which is preliminary data.</text>
</comment>
<dbReference type="PRINTS" id="PR00385">
    <property type="entry name" value="P450"/>
</dbReference>
<evidence type="ECO:0000313" key="3">
    <source>
        <dbReference type="EMBL" id="MFC3452673.1"/>
    </source>
</evidence>
<evidence type="ECO:0000256" key="2">
    <source>
        <dbReference type="RuleBase" id="RU000461"/>
    </source>
</evidence>
<proteinExistence type="inferred from homology"/>
<keyword evidence="2" id="KW-0349">Heme</keyword>
<keyword evidence="2" id="KW-0503">Monooxygenase</keyword>
<name>A0ABV7P379_9PSEU</name>
<organism evidence="3 4">
    <name type="scientific">Amycolatopsis speibonae</name>
    <dbReference type="NCBI Taxonomy" id="1450224"/>
    <lineage>
        <taxon>Bacteria</taxon>
        <taxon>Bacillati</taxon>
        <taxon>Actinomycetota</taxon>
        <taxon>Actinomycetes</taxon>
        <taxon>Pseudonocardiales</taxon>
        <taxon>Pseudonocardiaceae</taxon>
        <taxon>Amycolatopsis</taxon>
    </lineage>
</organism>
<dbReference type="Pfam" id="PF00067">
    <property type="entry name" value="p450"/>
    <property type="match status" value="1"/>
</dbReference>
<gene>
    <name evidence="3" type="ORF">ACFOSH_24825</name>
</gene>
<dbReference type="InterPro" id="IPR036396">
    <property type="entry name" value="Cyt_P450_sf"/>
</dbReference>
<evidence type="ECO:0000313" key="4">
    <source>
        <dbReference type="Proteomes" id="UP001595645"/>
    </source>
</evidence>
<dbReference type="InterPro" id="IPR001128">
    <property type="entry name" value="Cyt_P450"/>
</dbReference>
<keyword evidence="4" id="KW-1185">Reference proteome</keyword>
<evidence type="ECO:0000256" key="1">
    <source>
        <dbReference type="ARBA" id="ARBA00010617"/>
    </source>
</evidence>
<dbReference type="CDD" id="cd11030">
    <property type="entry name" value="CYP105-like"/>
    <property type="match status" value="1"/>
</dbReference>
<dbReference type="InterPro" id="IPR002397">
    <property type="entry name" value="Cyt_P450_B"/>
</dbReference>
<dbReference type="RefSeq" id="WP_378241442.1">
    <property type="nucleotide sequence ID" value="NZ_JBHRWK010000038.1"/>
</dbReference>
<dbReference type="Gene3D" id="1.10.630.10">
    <property type="entry name" value="Cytochrome P450"/>
    <property type="match status" value="1"/>
</dbReference>
<sequence length="394" mass="42897">MNSVLPIARTCPFAPPDEHVRLQETEPVAWVTLPSGDHAWALSRIADIRAMLTDPRFTADRTHPGVPQVEPGTRVVGGAVGRTMVSLDPPEHGRARGSVTGEFTVRRMAALRPRIQRIVDERIDALLAGSRPADLVQELSLPVPSLVICHLLGVPYDDHEFFQGHTATMLRHTIPPEDRQAALGQIYAHVSGLVSGKTTEPGDDLISRQLAGGAEPEDVVSLAMLLLVAGHETTANMISLGAMLLMDDPGQVAVLRADPGKTPAAVEEMLRYFSIGEFALSRVAVSDVEIGGQLIRAGEGVIVLNQAANRDPAVFPGGDRFDLERGSRHHIAFGFGAHQCLGQNLARMELQIVFDTLFRRVPDIRLTTPVNDLPFKNDARIFGLYQLPVTWDEK</sequence>
<dbReference type="PANTHER" id="PTHR46696:SF1">
    <property type="entry name" value="CYTOCHROME P450 YJIB-RELATED"/>
    <property type="match status" value="1"/>
</dbReference>
<keyword evidence="2 3" id="KW-0560">Oxidoreductase</keyword>
<comment type="similarity">
    <text evidence="1 2">Belongs to the cytochrome P450 family.</text>
</comment>
<dbReference type="PRINTS" id="PR00359">
    <property type="entry name" value="BP450"/>
</dbReference>
<dbReference type="PROSITE" id="PS00086">
    <property type="entry name" value="CYTOCHROME_P450"/>
    <property type="match status" value="1"/>
</dbReference>